<evidence type="ECO:0000313" key="1">
    <source>
        <dbReference type="EMBL" id="KKL95153.1"/>
    </source>
</evidence>
<comment type="caution">
    <text evidence="1">The sequence shown here is derived from an EMBL/GenBank/DDBJ whole genome shotgun (WGS) entry which is preliminary data.</text>
</comment>
<feature type="non-terminal residue" evidence="1">
    <location>
        <position position="1"/>
    </location>
</feature>
<gene>
    <name evidence="1" type="ORF">LCGC14_1857450</name>
</gene>
<proteinExistence type="predicted"/>
<organism evidence="1">
    <name type="scientific">marine sediment metagenome</name>
    <dbReference type="NCBI Taxonomy" id="412755"/>
    <lineage>
        <taxon>unclassified sequences</taxon>
        <taxon>metagenomes</taxon>
        <taxon>ecological metagenomes</taxon>
    </lineage>
</organism>
<accession>A0A0F9G8U3</accession>
<sequence length="111" mass="11856">RFFTDGGGFGTGITVKVADQFPLKSDLVNTGYDVSDANAVMTTHTDITTTSDAFTFNTGSPLSGPTISEAGSIINAINETTNYLVLQMEVINTASPGNLTDETFTFRYDEI</sequence>
<dbReference type="AlphaFoldDB" id="A0A0F9G8U3"/>
<reference evidence="1" key="1">
    <citation type="journal article" date="2015" name="Nature">
        <title>Complex archaea that bridge the gap between prokaryotes and eukaryotes.</title>
        <authorList>
            <person name="Spang A."/>
            <person name="Saw J.H."/>
            <person name="Jorgensen S.L."/>
            <person name="Zaremba-Niedzwiedzka K."/>
            <person name="Martijn J."/>
            <person name="Lind A.E."/>
            <person name="van Eijk R."/>
            <person name="Schleper C."/>
            <person name="Guy L."/>
            <person name="Ettema T.J."/>
        </authorList>
    </citation>
    <scope>NUCLEOTIDE SEQUENCE</scope>
</reference>
<dbReference type="EMBL" id="LAZR01018748">
    <property type="protein sequence ID" value="KKL95153.1"/>
    <property type="molecule type" value="Genomic_DNA"/>
</dbReference>
<protein>
    <submittedName>
        <fullName evidence="1">Uncharacterized protein</fullName>
    </submittedName>
</protein>
<name>A0A0F9G8U3_9ZZZZ</name>